<evidence type="ECO:0000256" key="1">
    <source>
        <dbReference type="SAM" id="SignalP"/>
    </source>
</evidence>
<organism evidence="2 3">
    <name type="scientific">Prolixibacter denitrificans</name>
    <dbReference type="NCBI Taxonomy" id="1541063"/>
    <lineage>
        <taxon>Bacteria</taxon>
        <taxon>Pseudomonadati</taxon>
        <taxon>Bacteroidota</taxon>
        <taxon>Bacteroidia</taxon>
        <taxon>Marinilabiliales</taxon>
        <taxon>Prolixibacteraceae</taxon>
        <taxon>Prolixibacter</taxon>
    </lineage>
</organism>
<evidence type="ECO:0000313" key="3">
    <source>
        <dbReference type="Proteomes" id="UP000396862"/>
    </source>
</evidence>
<proteinExistence type="predicted"/>
<evidence type="ECO:0000313" key="2">
    <source>
        <dbReference type="EMBL" id="GET23250.1"/>
    </source>
</evidence>
<dbReference type="PROSITE" id="PS51257">
    <property type="entry name" value="PROKAR_LIPOPROTEIN"/>
    <property type="match status" value="1"/>
</dbReference>
<sequence>MKTLMYRNAWIFILLLGMATSCAPTKTDPLPSWNNTPEKAKIIDFVTNKVPQIPVKDRIAVFDMDGTLACEAPLWFEMYSAVQGLCLQADKDSSLLQNPVYRYAEKLRVNPKDTSVTNHWGPTIQPMIMNAFKGWDNEKYVKFTKAYLDTAMNRDYHIPLAKMFYPPMLELISYLKVNQFNVYVVSGSLQGLMWSVCPKALGFDRNHLIGTSQAMQPVFHPGKGTEFVLEPAIFKPSNNNNGKAVNIYRHIGKAPVFAFGNTTGDWGMFRMASANPLPNISFMLNHDDAKREYKYSPWHGTPCPAWKDSMSTHGWNIVSMKKDFKVVFNQPNK</sequence>
<keyword evidence="3" id="KW-1185">Reference proteome</keyword>
<reference evidence="2 3" key="1">
    <citation type="submission" date="2019-10" db="EMBL/GenBank/DDBJ databases">
        <title>Prolixibacter strains distinguished by the presence of nitrate reductase genes were adept at nitrate-dependent anaerobic corrosion of metallic iron and carbon steel.</title>
        <authorList>
            <person name="Iino T."/>
            <person name="Shono N."/>
            <person name="Ito K."/>
            <person name="Nakamura R."/>
            <person name="Sueoka K."/>
            <person name="Harayama S."/>
            <person name="Ohkuma M."/>
        </authorList>
    </citation>
    <scope>NUCLEOTIDE SEQUENCE [LARGE SCALE GENOMIC DNA]</scope>
    <source>
        <strain evidence="2 3">MIC1-1</strain>
    </source>
</reference>
<dbReference type="Gene3D" id="3.40.50.1000">
    <property type="entry name" value="HAD superfamily/HAD-like"/>
    <property type="match status" value="1"/>
</dbReference>
<feature type="signal peptide" evidence="1">
    <location>
        <begin position="1"/>
        <end position="23"/>
    </location>
</feature>
<dbReference type="Pfam" id="PF12710">
    <property type="entry name" value="HAD"/>
    <property type="match status" value="1"/>
</dbReference>
<comment type="caution">
    <text evidence="2">The sequence shown here is derived from an EMBL/GenBank/DDBJ whole genome shotgun (WGS) entry which is preliminary data.</text>
</comment>
<dbReference type="Proteomes" id="UP000396862">
    <property type="component" value="Unassembled WGS sequence"/>
</dbReference>
<gene>
    <name evidence="2" type="ORF">JCM18694_34960</name>
</gene>
<keyword evidence="1" id="KW-0732">Signal</keyword>
<dbReference type="SUPFAM" id="SSF56784">
    <property type="entry name" value="HAD-like"/>
    <property type="match status" value="1"/>
</dbReference>
<dbReference type="EMBL" id="BLAU01000001">
    <property type="protein sequence ID" value="GET23250.1"/>
    <property type="molecule type" value="Genomic_DNA"/>
</dbReference>
<protein>
    <submittedName>
        <fullName evidence="2">Haloacid dehalogenase</fullName>
    </submittedName>
</protein>
<feature type="chain" id="PRO_5045078532" evidence="1">
    <location>
        <begin position="24"/>
        <end position="333"/>
    </location>
</feature>
<dbReference type="InterPro" id="IPR023214">
    <property type="entry name" value="HAD_sf"/>
</dbReference>
<name>A0ABQ0ZPJ5_9BACT</name>
<dbReference type="RefSeq" id="WP_106541548.1">
    <property type="nucleotide sequence ID" value="NZ_BLAU01000001.1"/>
</dbReference>
<dbReference type="InterPro" id="IPR036412">
    <property type="entry name" value="HAD-like_sf"/>
</dbReference>
<accession>A0ABQ0ZPJ5</accession>